<evidence type="ECO:0000313" key="3">
    <source>
        <dbReference type="Proteomes" id="UP000583929"/>
    </source>
</evidence>
<accession>A0A803PEU5</accession>
<dbReference type="PANTHER" id="PTHR33696">
    <property type="entry name" value="T22J18.15-RELATED"/>
    <property type="match status" value="1"/>
</dbReference>
<protein>
    <submittedName>
        <fullName evidence="2">Uncharacterized protein</fullName>
    </submittedName>
</protein>
<dbReference type="PANTHER" id="PTHR33696:SF3">
    <property type="entry name" value="FLZ-TYPE DOMAIN-CONTAINING PROTEIN"/>
    <property type="match status" value="1"/>
</dbReference>
<dbReference type="InterPro" id="IPR007789">
    <property type="entry name" value="DUF688"/>
</dbReference>
<reference evidence="2 3" key="1">
    <citation type="journal article" date="2020" name="bioRxiv">
        <title>Sequence and annotation of 42 cannabis genomes reveals extensive copy number variation in cannabinoid synthesis and pathogen resistance genes.</title>
        <authorList>
            <person name="Mckernan K.J."/>
            <person name="Helbert Y."/>
            <person name="Kane L.T."/>
            <person name="Ebling H."/>
            <person name="Zhang L."/>
            <person name="Liu B."/>
            <person name="Eaton Z."/>
            <person name="Mclaughlin S."/>
            <person name="Kingan S."/>
            <person name="Baybayan P."/>
            <person name="Concepcion G."/>
            <person name="Jordan M."/>
            <person name="Riva A."/>
            <person name="Barbazuk W."/>
            <person name="Harkins T."/>
        </authorList>
    </citation>
    <scope>NUCLEOTIDE SEQUENCE [LARGE SCALE GENOMIC DNA]</scope>
    <source>
        <strain evidence="3">cv. Jamaican Lion 4</strain>
        <tissue evidence="2">Leaf</tissue>
    </source>
</reference>
<sequence>MSHRKVYSQGSIPFSWEDKPGISKVAQQNPRVQALDLTSSPSPSPSISNTNNDLVKLKIPLPPCPTPSQPPSRSNSAKGLKWQEDPFLLAYKECTKPQKKGNNKKASKVRKTMFMYFSCKSSCDVRNENFVKLPTLPTHKLQNVVMENW</sequence>
<organism evidence="2 3">
    <name type="scientific">Cannabis sativa</name>
    <name type="common">Hemp</name>
    <name type="synonym">Marijuana</name>
    <dbReference type="NCBI Taxonomy" id="3483"/>
    <lineage>
        <taxon>Eukaryota</taxon>
        <taxon>Viridiplantae</taxon>
        <taxon>Streptophyta</taxon>
        <taxon>Embryophyta</taxon>
        <taxon>Tracheophyta</taxon>
        <taxon>Spermatophyta</taxon>
        <taxon>Magnoliopsida</taxon>
        <taxon>eudicotyledons</taxon>
        <taxon>Gunneridae</taxon>
        <taxon>Pentapetalae</taxon>
        <taxon>rosids</taxon>
        <taxon>fabids</taxon>
        <taxon>Rosales</taxon>
        <taxon>Cannabaceae</taxon>
        <taxon>Cannabis</taxon>
    </lineage>
</organism>
<feature type="compositionally biased region" description="Pro residues" evidence="1">
    <location>
        <begin position="60"/>
        <end position="70"/>
    </location>
</feature>
<dbReference type="AlphaFoldDB" id="A0A7J6I4Y5"/>
<gene>
    <name evidence="2" type="ORF">G4B88_017591</name>
</gene>
<accession>A0A7J6I4Y5</accession>
<dbReference type="Proteomes" id="UP000583929">
    <property type="component" value="Unassembled WGS sequence"/>
</dbReference>
<comment type="caution">
    <text evidence="2">The sequence shown here is derived from an EMBL/GenBank/DDBJ whole genome shotgun (WGS) entry which is preliminary data.</text>
</comment>
<dbReference type="Pfam" id="PF05097">
    <property type="entry name" value="DUF688"/>
    <property type="match status" value="1"/>
</dbReference>
<evidence type="ECO:0000256" key="1">
    <source>
        <dbReference type="SAM" id="MobiDB-lite"/>
    </source>
</evidence>
<name>A0A7J6I4Y5_CANSA</name>
<evidence type="ECO:0000313" key="2">
    <source>
        <dbReference type="EMBL" id="KAF4402079.1"/>
    </source>
</evidence>
<proteinExistence type="predicted"/>
<keyword evidence="3" id="KW-1185">Reference proteome</keyword>
<dbReference type="EMBL" id="JAATIQ010000009">
    <property type="protein sequence ID" value="KAF4402079.1"/>
    <property type="molecule type" value="Genomic_DNA"/>
</dbReference>
<feature type="region of interest" description="Disordered" evidence="1">
    <location>
        <begin position="1"/>
        <end position="79"/>
    </location>
</feature>
<feature type="compositionally biased region" description="Low complexity" evidence="1">
    <location>
        <begin position="39"/>
        <end position="48"/>
    </location>
</feature>
<dbReference type="OMA" id="RWWQEDP"/>